<reference evidence="2 3" key="1">
    <citation type="submission" date="2014-09" db="EMBL/GenBank/DDBJ databases">
        <authorList>
            <person name="Martin A.A."/>
        </authorList>
    </citation>
    <scope>NUCLEOTIDE SEQUENCE</scope>
    <source>
        <strain evidence="3">ED321</strain>
        <strain evidence="2">ED321 Heterogonic</strain>
    </source>
</reference>
<keyword evidence="3" id="KW-1185">Reference proteome</keyword>
<proteinExistence type="predicted"/>
<accession>A0A090MXC9</accession>
<dbReference type="eggNOG" id="KOG0489">
    <property type="taxonomic scope" value="Eukaryota"/>
</dbReference>
<sequence length="77" mass="9614">MYCKIYTFIFILLAIFNIIFARLLPQEEESLKRIKRQHGWHHGGRHHGGWHHGGGWHRPYYHHWNPYWGHHHGPWWW</sequence>
<gene>
    <name evidence="2 4 5" type="ORF">SRAE_1000346700</name>
</gene>
<dbReference type="Proteomes" id="UP000035682">
    <property type="component" value="Unplaced"/>
</dbReference>
<dbReference type="WormBase" id="SRAE_1000346700">
    <property type="protein sequence ID" value="SRP11717"/>
    <property type="gene ID" value="WBGene00260084"/>
</dbReference>
<evidence type="ECO:0000313" key="4">
    <source>
        <dbReference type="WBParaSite" id="SRAE_1000346700.1"/>
    </source>
</evidence>
<dbReference type="CTD" id="36377579"/>
<protein>
    <submittedName>
        <fullName evidence="2 4">Uncharacterized protein</fullName>
    </submittedName>
</protein>
<organism evidence="2">
    <name type="scientific">Strongyloides ratti</name>
    <name type="common">Parasitic roundworm</name>
    <dbReference type="NCBI Taxonomy" id="34506"/>
    <lineage>
        <taxon>Eukaryota</taxon>
        <taxon>Metazoa</taxon>
        <taxon>Ecdysozoa</taxon>
        <taxon>Nematoda</taxon>
        <taxon>Chromadorea</taxon>
        <taxon>Rhabditida</taxon>
        <taxon>Tylenchina</taxon>
        <taxon>Panagrolaimomorpha</taxon>
        <taxon>Strongyloidoidea</taxon>
        <taxon>Strongyloididae</taxon>
        <taxon>Strongyloides</taxon>
    </lineage>
</organism>
<dbReference type="EMBL" id="LN609528">
    <property type="protein sequence ID" value="CEF65214.1"/>
    <property type="molecule type" value="Genomic_DNA"/>
</dbReference>
<keyword evidence="1" id="KW-0812">Transmembrane</keyword>
<dbReference type="WBParaSite" id="SRAE_1000346700.1">
    <property type="protein sequence ID" value="SRAE_1000346700.1"/>
    <property type="gene ID" value="WBGene00260084"/>
</dbReference>
<evidence type="ECO:0000256" key="1">
    <source>
        <dbReference type="SAM" id="Phobius"/>
    </source>
</evidence>
<dbReference type="RefSeq" id="XP_024504415.1">
    <property type="nucleotide sequence ID" value="XM_024650659.1"/>
</dbReference>
<feature type="transmembrane region" description="Helical" evidence="1">
    <location>
        <begin position="6"/>
        <end position="25"/>
    </location>
</feature>
<keyword evidence="1" id="KW-0472">Membrane</keyword>
<reference evidence="4" key="2">
    <citation type="submission" date="2020-12" db="UniProtKB">
        <authorList>
            <consortium name="WormBaseParasite"/>
        </authorList>
    </citation>
    <scope>IDENTIFICATION</scope>
</reference>
<keyword evidence="1" id="KW-1133">Transmembrane helix</keyword>
<evidence type="ECO:0000313" key="5">
    <source>
        <dbReference type="WormBase" id="SRAE_1000346700"/>
    </source>
</evidence>
<name>A0A090MXC9_STRRB</name>
<evidence type="ECO:0000313" key="2">
    <source>
        <dbReference type="EMBL" id="CEF65214.1"/>
    </source>
</evidence>
<evidence type="ECO:0000313" key="3">
    <source>
        <dbReference type="Proteomes" id="UP000035682"/>
    </source>
</evidence>
<dbReference type="GeneID" id="36377579"/>
<dbReference type="AlphaFoldDB" id="A0A090MXC9"/>